<dbReference type="AlphaFoldDB" id="A0A6I4UW08"/>
<dbReference type="InterPro" id="IPR027417">
    <property type="entry name" value="P-loop_NTPase"/>
</dbReference>
<protein>
    <recommendedName>
        <fullName evidence="3">Sulfotransferase family protein</fullName>
    </recommendedName>
</protein>
<dbReference type="Pfam" id="PF13469">
    <property type="entry name" value="Sulfotransfer_3"/>
    <property type="match status" value="1"/>
</dbReference>
<sequence>MSVELIERRRAAIRKHVFLLCPNNSGSTFLSKAIGTSPAVWSLAREGQHTFGYAGPSTIASPWPLIWYADEESTTYFRNHPEFDWERTKRAWYLQASAENDTAPVFMTKSPPFLLIADKLMANFASTSFLFMVRNPYAAMEGVLRRPRRTGDAGAGPDLPRIAAQHFVNCLRQQKANIAAYGDNSIAFTYEELCASPEKIAARIADLVPELAGIDLTQKLSVKQAYDEPLRNMNEQQIGRLTAEQIKVANEIFCPNADILSHFDYDLIE</sequence>
<dbReference type="Gene3D" id="3.40.50.300">
    <property type="entry name" value="P-loop containing nucleotide triphosphate hydrolases"/>
    <property type="match status" value="1"/>
</dbReference>
<evidence type="ECO:0000313" key="1">
    <source>
        <dbReference type="EMBL" id="MXP46069.1"/>
    </source>
</evidence>
<dbReference type="RefSeq" id="WP_160729346.1">
    <property type="nucleotide sequence ID" value="NZ_WTYP01000001.1"/>
</dbReference>
<organism evidence="1 2">
    <name type="scientific">Pontixanthobacter luteolus</name>
    <dbReference type="NCBI Taxonomy" id="295089"/>
    <lineage>
        <taxon>Bacteria</taxon>
        <taxon>Pseudomonadati</taxon>
        <taxon>Pseudomonadota</taxon>
        <taxon>Alphaproteobacteria</taxon>
        <taxon>Sphingomonadales</taxon>
        <taxon>Erythrobacteraceae</taxon>
        <taxon>Pontixanthobacter</taxon>
    </lineage>
</organism>
<evidence type="ECO:0008006" key="3">
    <source>
        <dbReference type="Google" id="ProtNLM"/>
    </source>
</evidence>
<comment type="caution">
    <text evidence="1">The sequence shown here is derived from an EMBL/GenBank/DDBJ whole genome shotgun (WGS) entry which is preliminary data.</text>
</comment>
<accession>A0A6I4UW08</accession>
<dbReference type="Proteomes" id="UP000471435">
    <property type="component" value="Unassembled WGS sequence"/>
</dbReference>
<dbReference type="EMBL" id="WTYP01000001">
    <property type="protein sequence ID" value="MXP46069.1"/>
    <property type="molecule type" value="Genomic_DNA"/>
</dbReference>
<dbReference type="SUPFAM" id="SSF52540">
    <property type="entry name" value="P-loop containing nucleoside triphosphate hydrolases"/>
    <property type="match status" value="1"/>
</dbReference>
<dbReference type="OrthoDB" id="7067253at2"/>
<evidence type="ECO:0000313" key="2">
    <source>
        <dbReference type="Proteomes" id="UP000471435"/>
    </source>
</evidence>
<gene>
    <name evidence="1" type="ORF">GRI43_01515</name>
</gene>
<keyword evidence="2" id="KW-1185">Reference proteome</keyword>
<proteinExistence type="predicted"/>
<reference evidence="1 2" key="1">
    <citation type="submission" date="2019-12" db="EMBL/GenBank/DDBJ databases">
        <title>Genomic-based taxomic classification of the family Erythrobacteraceae.</title>
        <authorList>
            <person name="Xu L."/>
        </authorList>
    </citation>
    <scope>NUCLEOTIDE SEQUENCE [LARGE SCALE GENOMIC DNA]</scope>
    <source>
        <strain evidence="1 2">SW-109</strain>
    </source>
</reference>
<name>A0A6I4UW08_9SPHN</name>